<dbReference type="InterPro" id="IPR003779">
    <property type="entry name" value="CMD-like"/>
</dbReference>
<gene>
    <name evidence="2" type="ORF">DOO78_11190</name>
</gene>
<proteinExistence type="predicted"/>
<evidence type="ECO:0000313" key="3">
    <source>
        <dbReference type="Proteomes" id="UP000249065"/>
    </source>
</evidence>
<evidence type="ECO:0000313" key="2">
    <source>
        <dbReference type="EMBL" id="RAI59087.1"/>
    </source>
</evidence>
<protein>
    <submittedName>
        <fullName evidence="2">Carboxymuconolactone decarboxylase family protein</fullName>
    </submittedName>
</protein>
<dbReference type="GO" id="GO:0051920">
    <property type="term" value="F:peroxiredoxin activity"/>
    <property type="evidence" value="ECO:0007669"/>
    <property type="project" value="InterPro"/>
</dbReference>
<dbReference type="PANTHER" id="PTHR34846">
    <property type="entry name" value="4-CARBOXYMUCONOLACTONE DECARBOXYLASE FAMILY PROTEIN (AFU_ORTHOLOGUE AFUA_6G11590)"/>
    <property type="match status" value="1"/>
</dbReference>
<reference evidence="3" key="1">
    <citation type="submission" date="2018-06" db="EMBL/GenBank/DDBJ databases">
        <authorList>
            <person name="Khan S.A."/>
        </authorList>
    </citation>
    <scope>NUCLEOTIDE SEQUENCE [LARGE SCALE GENOMIC DNA]</scope>
    <source>
        <strain evidence="3">DB-1506</strain>
    </source>
</reference>
<dbReference type="Gene3D" id="1.20.1290.10">
    <property type="entry name" value="AhpD-like"/>
    <property type="match status" value="1"/>
</dbReference>
<dbReference type="Proteomes" id="UP000249065">
    <property type="component" value="Unassembled WGS sequence"/>
</dbReference>
<dbReference type="RefSeq" id="WP_111469838.1">
    <property type="nucleotide sequence ID" value="NZ_QLIX01000006.1"/>
</dbReference>
<accession>A0A327M9F2</accession>
<dbReference type="SUPFAM" id="SSF69118">
    <property type="entry name" value="AhpD-like"/>
    <property type="match status" value="1"/>
</dbReference>
<feature type="domain" description="Carboxymuconolactone decarboxylase-like" evidence="1">
    <location>
        <begin position="34"/>
        <end position="95"/>
    </location>
</feature>
<sequence length="185" mass="20640">MARLPYLEKSDLRPEDQDLLKREITLHKALVNNPGAARAFGTLGQYIRHGSKLDPRLRELAILQVGWLARSPYEWSHHVKIGYDFGVTDEDIEAVKAESRGEASALEPLARLVLRAAREVYAGPGIGYETFASLRAALDNESLVDLAMTASFYCAVVRVLASLEVDVEESYMPYLRKHPFPIQAG</sequence>
<dbReference type="EMBL" id="QLIX01000006">
    <property type="protein sequence ID" value="RAI59087.1"/>
    <property type="molecule type" value="Genomic_DNA"/>
</dbReference>
<evidence type="ECO:0000259" key="1">
    <source>
        <dbReference type="Pfam" id="PF02627"/>
    </source>
</evidence>
<comment type="caution">
    <text evidence="2">The sequence shown here is derived from an EMBL/GenBank/DDBJ whole genome shotgun (WGS) entry which is preliminary data.</text>
</comment>
<dbReference type="AlphaFoldDB" id="A0A327M9F2"/>
<organism evidence="2 3">
    <name type="scientific">Roseicella frigidaeris</name>
    <dbReference type="NCBI Taxonomy" id="2230885"/>
    <lineage>
        <taxon>Bacteria</taxon>
        <taxon>Pseudomonadati</taxon>
        <taxon>Pseudomonadota</taxon>
        <taxon>Alphaproteobacteria</taxon>
        <taxon>Acetobacterales</taxon>
        <taxon>Roseomonadaceae</taxon>
        <taxon>Roseicella</taxon>
    </lineage>
</organism>
<name>A0A327M9F2_9PROT</name>
<keyword evidence="3" id="KW-1185">Reference proteome</keyword>
<dbReference type="OrthoDB" id="4704294at2"/>
<dbReference type="Pfam" id="PF02627">
    <property type="entry name" value="CMD"/>
    <property type="match status" value="1"/>
</dbReference>
<dbReference type="PANTHER" id="PTHR34846:SF11">
    <property type="entry name" value="4-CARBOXYMUCONOLACTONE DECARBOXYLASE FAMILY PROTEIN (AFU_ORTHOLOGUE AFUA_6G11590)"/>
    <property type="match status" value="1"/>
</dbReference>
<dbReference type="InterPro" id="IPR029032">
    <property type="entry name" value="AhpD-like"/>
</dbReference>